<gene>
    <name evidence="1" type="ORF">ASN_1746</name>
</gene>
<keyword evidence="2" id="KW-1185">Reference proteome</keyword>
<evidence type="ECO:0000313" key="1">
    <source>
        <dbReference type="EMBL" id="CEF41082.1"/>
    </source>
</evidence>
<sequence>MTTNTTLNSALASLSGLLRQQPDVATVAVSRSELDAVVGKILNDERRRKESHEKSDQNLKFMARISPHVLNFMSPILRGPRSLSLTTDHWLSYGGVSVTRSAAGGCIVAATNGRTIAIAYDAEASLATPDGVQEMRFTLPDCILDACRPPSAPKLIPPGGEPEEIPEGICDLMVPDMVFASGAGIFVCPVGNPSEYSGCDEDGCDEWPEGGVLATSHISTRELSDNRYCIMETRGKGNIVNATLPILARALAQKNLKPISDVGIGSDATGQMTDCMARILEWEHFNPHRVNKGQKEPEPCGIYYSNLGWQMGACPPHNDDPLRSPMIIYTHGSGRYALIQCGFRLAKMPDTPKEDWFTPEANDFKAAQEGE</sequence>
<dbReference type="KEGG" id="asz:ASN_1746"/>
<evidence type="ECO:0000313" key="2">
    <source>
        <dbReference type="Proteomes" id="UP000056109"/>
    </source>
</evidence>
<dbReference type="EMBL" id="LN606600">
    <property type="protein sequence ID" value="CEF41082.1"/>
    <property type="molecule type" value="Genomic_DNA"/>
</dbReference>
<proteinExistence type="predicted"/>
<dbReference type="PATRIC" id="fig|446692.3.peg.1779"/>
<protein>
    <submittedName>
        <fullName evidence="1">Uncharacterized protein</fullName>
    </submittedName>
</protein>
<organism evidence="1 2">
    <name type="scientific">Acetobacter senegalensis</name>
    <dbReference type="NCBI Taxonomy" id="446692"/>
    <lineage>
        <taxon>Bacteria</taxon>
        <taxon>Pseudomonadati</taxon>
        <taxon>Pseudomonadota</taxon>
        <taxon>Alphaproteobacteria</taxon>
        <taxon>Acetobacterales</taxon>
        <taxon>Acetobacteraceae</taxon>
        <taxon>Acetobacter</taxon>
    </lineage>
</organism>
<accession>A0A0U5ETP5</accession>
<dbReference type="AlphaFoldDB" id="A0A0U5ETP5"/>
<dbReference type="GeneID" id="34782797"/>
<name>A0A0U5ETP5_9PROT</name>
<reference evidence="2" key="1">
    <citation type="submission" date="2014-09" db="EMBL/GenBank/DDBJ databases">
        <authorList>
            <person name="Illeghems K.G."/>
        </authorList>
    </citation>
    <scope>NUCLEOTIDE SEQUENCE [LARGE SCALE GENOMIC DNA]</scope>
    <source>
        <strain evidence="2">108B</strain>
    </source>
</reference>
<dbReference type="Proteomes" id="UP000056109">
    <property type="component" value="Chromosome I"/>
</dbReference>
<dbReference type="RefSeq" id="WP_058987781.1">
    <property type="nucleotide sequence ID" value="NZ_LN606600.1"/>
</dbReference>